<keyword evidence="2 4" id="KW-0238">DNA-binding</keyword>
<evidence type="ECO:0000256" key="5">
    <source>
        <dbReference type="SAM" id="MobiDB-lite"/>
    </source>
</evidence>
<accession>A0A7X6DKH7</accession>
<reference evidence="7 8" key="1">
    <citation type="journal article" date="2020" name="Nature">
        <title>Bacterial chemolithoautotrophy via manganese oxidation.</title>
        <authorList>
            <person name="Yu H."/>
            <person name="Leadbetter J.R."/>
        </authorList>
    </citation>
    <scope>NUCLEOTIDE SEQUENCE [LARGE SCALE GENOMIC DNA]</scope>
    <source>
        <strain evidence="7 8">RBP-1</strain>
    </source>
</reference>
<dbReference type="AlphaFoldDB" id="A0A7X6DKH7"/>
<dbReference type="Gene3D" id="1.10.357.10">
    <property type="entry name" value="Tetracycline Repressor, domain 2"/>
    <property type="match status" value="1"/>
</dbReference>
<dbReference type="InterPro" id="IPR036271">
    <property type="entry name" value="Tet_transcr_reg_TetR-rel_C_sf"/>
</dbReference>
<dbReference type="InterPro" id="IPR009057">
    <property type="entry name" value="Homeodomain-like_sf"/>
</dbReference>
<feature type="region of interest" description="Disordered" evidence="5">
    <location>
        <begin position="228"/>
        <end position="262"/>
    </location>
</feature>
<feature type="compositionally biased region" description="Low complexity" evidence="5">
    <location>
        <begin position="228"/>
        <end position="237"/>
    </location>
</feature>
<dbReference type="EMBL" id="VTOX01000013">
    <property type="protein sequence ID" value="NKE68840.1"/>
    <property type="molecule type" value="Genomic_DNA"/>
</dbReference>
<dbReference type="InterPro" id="IPR001647">
    <property type="entry name" value="HTH_TetR"/>
</dbReference>
<dbReference type="Pfam" id="PF17932">
    <property type="entry name" value="TetR_C_24"/>
    <property type="match status" value="1"/>
</dbReference>
<feature type="domain" description="HTH tetR-type" evidence="6">
    <location>
        <begin position="21"/>
        <end position="81"/>
    </location>
</feature>
<dbReference type="SUPFAM" id="SSF46689">
    <property type="entry name" value="Homeodomain-like"/>
    <property type="match status" value="1"/>
</dbReference>
<dbReference type="InterPro" id="IPR041490">
    <property type="entry name" value="KstR2_TetR_C"/>
</dbReference>
<evidence type="ECO:0000256" key="2">
    <source>
        <dbReference type="ARBA" id="ARBA00023125"/>
    </source>
</evidence>
<dbReference type="InterPro" id="IPR050109">
    <property type="entry name" value="HTH-type_TetR-like_transc_reg"/>
</dbReference>
<comment type="caution">
    <text evidence="7">The sequence shown here is derived from an EMBL/GenBank/DDBJ whole genome shotgun (WGS) entry which is preliminary data.</text>
</comment>
<protein>
    <submittedName>
        <fullName evidence="7">TetR/AcrR family transcriptional regulator</fullName>
    </submittedName>
</protein>
<dbReference type="PANTHER" id="PTHR30055:SF234">
    <property type="entry name" value="HTH-TYPE TRANSCRIPTIONAL REGULATOR BETI"/>
    <property type="match status" value="1"/>
</dbReference>
<keyword evidence="8" id="KW-1185">Reference proteome</keyword>
<feature type="DNA-binding region" description="H-T-H motif" evidence="4">
    <location>
        <begin position="44"/>
        <end position="63"/>
    </location>
</feature>
<organism evidence="7 8">
    <name type="scientific">Ramlibacter lithotrophicus</name>
    <dbReference type="NCBI Taxonomy" id="2606681"/>
    <lineage>
        <taxon>Bacteria</taxon>
        <taxon>Pseudomonadati</taxon>
        <taxon>Pseudomonadota</taxon>
        <taxon>Betaproteobacteria</taxon>
        <taxon>Burkholderiales</taxon>
        <taxon>Comamonadaceae</taxon>
        <taxon>Ramlibacter</taxon>
    </lineage>
</organism>
<evidence type="ECO:0000256" key="3">
    <source>
        <dbReference type="ARBA" id="ARBA00023163"/>
    </source>
</evidence>
<dbReference type="GO" id="GO:0000976">
    <property type="term" value="F:transcription cis-regulatory region binding"/>
    <property type="evidence" value="ECO:0007669"/>
    <property type="project" value="TreeGrafter"/>
</dbReference>
<dbReference type="Pfam" id="PF00440">
    <property type="entry name" value="TetR_N"/>
    <property type="match status" value="1"/>
</dbReference>
<evidence type="ECO:0000259" key="6">
    <source>
        <dbReference type="PROSITE" id="PS50977"/>
    </source>
</evidence>
<evidence type="ECO:0000256" key="1">
    <source>
        <dbReference type="ARBA" id="ARBA00023015"/>
    </source>
</evidence>
<proteinExistence type="predicted"/>
<dbReference type="SUPFAM" id="SSF48498">
    <property type="entry name" value="Tetracyclin repressor-like, C-terminal domain"/>
    <property type="match status" value="1"/>
</dbReference>
<gene>
    <name evidence="7" type="ORF">RAMLITH_23745</name>
</gene>
<dbReference type="PROSITE" id="PS50977">
    <property type="entry name" value="HTH_TETR_2"/>
    <property type="match status" value="1"/>
</dbReference>
<evidence type="ECO:0000313" key="8">
    <source>
        <dbReference type="Proteomes" id="UP000521868"/>
    </source>
</evidence>
<keyword evidence="1" id="KW-0805">Transcription regulation</keyword>
<name>A0A7X6DKH7_9BURK</name>
<keyword evidence="3" id="KW-0804">Transcription</keyword>
<dbReference type="GO" id="GO:0003700">
    <property type="term" value="F:DNA-binding transcription factor activity"/>
    <property type="evidence" value="ECO:0007669"/>
    <property type="project" value="TreeGrafter"/>
</dbReference>
<evidence type="ECO:0000256" key="4">
    <source>
        <dbReference type="PROSITE-ProRule" id="PRU00335"/>
    </source>
</evidence>
<sequence>MAFSSTTRKKGMGRPFNADAKATWRTIHSKGIMLLFKHGFEAMNLRQLAADAGLTPGSLYNYFDSKSQFLSMILCGIMENILADLEKSVAPVQEARERLRKFIEFHIEWHTARRVETFIGSKEMRSLSKHDYKKYTELRKRYENFVKSILEQGVAENKFVVADVSVTTFAVLDMLTGTHAWYKAGGRLTQGQISEIYVDLVFRMIDVEHQAPRAGQPERVCLTPATISPATSAAGPSDPRASLHASPARPPSHVACLSPESH</sequence>
<dbReference type="Proteomes" id="UP000521868">
    <property type="component" value="Unassembled WGS sequence"/>
</dbReference>
<evidence type="ECO:0000313" key="7">
    <source>
        <dbReference type="EMBL" id="NKE68840.1"/>
    </source>
</evidence>
<dbReference type="PANTHER" id="PTHR30055">
    <property type="entry name" value="HTH-TYPE TRANSCRIPTIONAL REGULATOR RUTR"/>
    <property type="match status" value="1"/>
</dbReference>